<proteinExistence type="predicted"/>
<dbReference type="PROSITE" id="PS51257">
    <property type="entry name" value="PROKAR_LIPOPROTEIN"/>
    <property type="match status" value="1"/>
</dbReference>
<name>A0AAN4W0H8_9BACT</name>
<dbReference type="EMBL" id="BQKE01000002">
    <property type="protein sequence ID" value="GJM63128.1"/>
    <property type="molecule type" value="Genomic_DNA"/>
</dbReference>
<dbReference type="RefSeq" id="WP_338238333.1">
    <property type="nucleotide sequence ID" value="NZ_BQKE01000002.1"/>
</dbReference>
<sequence>MKKIILLKLLAVVILLTSCEKDIKLDLNYKKMPVVEANVREGQAPLVKVSWTSPYYEAGKREYISDLEIRLSDDGGKEVLLNEDSIGHYSHADFEGQVGRLYQISFDLVGKSFQASSYLYPPSEQTVFEYFYKPIDLPDHVPDSVKFGDYQGIVYYMIDADANARIHPYNNHELEEGFYLSKENGIPLYGIYFEGDTATIVVETIDRAMYQYYKNLSDLSGASNIGVPANPSSNWNRSDILGYFAATATDTVETIIQAKL</sequence>
<evidence type="ECO:0008006" key="3">
    <source>
        <dbReference type="Google" id="ProtNLM"/>
    </source>
</evidence>
<keyword evidence="2" id="KW-1185">Reference proteome</keyword>
<evidence type="ECO:0000313" key="1">
    <source>
        <dbReference type="EMBL" id="GJM63128.1"/>
    </source>
</evidence>
<comment type="caution">
    <text evidence="1">The sequence shown here is derived from an EMBL/GenBank/DDBJ whole genome shotgun (WGS) entry which is preliminary data.</text>
</comment>
<accession>A0AAN4W0H8</accession>
<dbReference type="Pfam" id="PF14054">
    <property type="entry name" value="DUF4249"/>
    <property type="match status" value="1"/>
</dbReference>
<evidence type="ECO:0000313" key="2">
    <source>
        <dbReference type="Proteomes" id="UP001310022"/>
    </source>
</evidence>
<organism evidence="1 2">
    <name type="scientific">Persicobacter diffluens</name>
    <dbReference type="NCBI Taxonomy" id="981"/>
    <lineage>
        <taxon>Bacteria</taxon>
        <taxon>Pseudomonadati</taxon>
        <taxon>Bacteroidota</taxon>
        <taxon>Cytophagia</taxon>
        <taxon>Cytophagales</taxon>
        <taxon>Persicobacteraceae</taxon>
        <taxon>Persicobacter</taxon>
    </lineage>
</organism>
<gene>
    <name evidence="1" type="ORF">PEDI_36800</name>
</gene>
<reference evidence="1 2" key="1">
    <citation type="submission" date="2021-12" db="EMBL/GenBank/DDBJ databases">
        <title>Genome sequencing of bacteria with rrn-lacking chromosome and rrn-plasmid.</title>
        <authorList>
            <person name="Anda M."/>
            <person name="Iwasaki W."/>
        </authorList>
    </citation>
    <scope>NUCLEOTIDE SEQUENCE [LARGE SCALE GENOMIC DNA]</scope>
    <source>
        <strain evidence="1 2">NBRC 15940</strain>
    </source>
</reference>
<dbReference type="InterPro" id="IPR025345">
    <property type="entry name" value="DUF4249"/>
</dbReference>
<protein>
    <recommendedName>
        <fullName evidence="3">DUF4249 domain-containing protein</fullName>
    </recommendedName>
</protein>
<dbReference type="Proteomes" id="UP001310022">
    <property type="component" value="Unassembled WGS sequence"/>
</dbReference>
<dbReference type="AlphaFoldDB" id="A0AAN4W0H8"/>